<dbReference type="Gene3D" id="1.10.3780.10">
    <property type="entry name" value="SusD-like"/>
    <property type="match status" value="1"/>
</dbReference>
<dbReference type="InterPro" id="IPR012944">
    <property type="entry name" value="SusD_RagB_dom"/>
</dbReference>
<evidence type="ECO:0000259" key="8">
    <source>
        <dbReference type="Pfam" id="PF14322"/>
    </source>
</evidence>
<comment type="caution">
    <text evidence="9">The sequence shown here is derived from an EMBL/GenBank/DDBJ whole genome shotgun (WGS) entry which is preliminary data.</text>
</comment>
<dbReference type="Pfam" id="PF14322">
    <property type="entry name" value="SusD-like_3"/>
    <property type="match status" value="1"/>
</dbReference>
<dbReference type="Pfam" id="PF07980">
    <property type="entry name" value="SusD_RagB"/>
    <property type="match status" value="1"/>
</dbReference>
<feature type="signal peptide" evidence="6">
    <location>
        <begin position="1"/>
        <end position="20"/>
    </location>
</feature>
<evidence type="ECO:0000256" key="3">
    <source>
        <dbReference type="ARBA" id="ARBA00022729"/>
    </source>
</evidence>
<dbReference type="InterPro" id="IPR033985">
    <property type="entry name" value="SusD-like_N"/>
</dbReference>
<accession>A0A948TPR2</accession>
<evidence type="ECO:0000313" key="10">
    <source>
        <dbReference type="Proteomes" id="UP000784286"/>
    </source>
</evidence>
<dbReference type="EMBL" id="JAHLFJ010000104">
    <property type="protein sequence ID" value="MBU3857154.1"/>
    <property type="molecule type" value="Genomic_DNA"/>
</dbReference>
<protein>
    <submittedName>
        <fullName evidence="9">RagB/SusD family nutrient uptake outer membrane protein</fullName>
    </submittedName>
</protein>
<organism evidence="9 10">
    <name type="scientific">Candidatus Phocaeicola excrementipullorum</name>
    <dbReference type="NCBI Taxonomy" id="2838731"/>
    <lineage>
        <taxon>Bacteria</taxon>
        <taxon>Pseudomonadati</taxon>
        <taxon>Bacteroidota</taxon>
        <taxon>Bacteroidia</taxon>
        <taxon>Bacteroidales</taxon>
        <taxon>Bacteroidaceae</taxon>
        <taxon>Phocaeicola</taxon>
    </lineage>
</organism>
<evidence type="ECO:0000256" key="4">
    <source>
        <dbReference type="ARBA" id="ARBA00023136"/>
    </source>
</evidence>
<reference evidence="9" key="2">
    <citation type="submission" date="2021-04" db="EMBL/GenBank/DDBJ databases">
        <authorList>
            <person name="Gilroy R."/>
        </authorList>
    </citation>
    <scope>NUCLEOTIDE SEQUENCE</scope>
    <source>
        <strain evidence="9">8470</strain>
    </source>
</reference>
<feature type="domain" description="RagB/SusD" evidence="7">
    <location>
        <begin position="389"/>
        <end position="568"/>
    </location>
</feature>
<proteinExistence type="inferred from homology"/>
<feature type="chain" id="PRO_5037970628" evidence="6">
    <location>
        <begin position="21"/>
        <end position="568"/>
    </location>
</feature>
<keyword evidence="4" id="KW-0472">Membrane</keyword>
<dbReference type="SUPFAM" id="SSF48452">
    <property type="entry name" value="TPR-like"/>
    <property type="match status" value="1"/>
</dbReference>
<dbReference type="Gene3D" id="1.25.40.390">
    <property type="match status" value="1"/>
</dbReference>
<comment type="subcellular location">
    <subcellularLocation>
        <location evidence="1">Cell outer membrane</location>
    </subcellularLocation>
</comment>
<comment type="similarity">
    <text evidence="2">Belongs to the SusD family.</text>
</comment>
<evidence type="ECO:0000256" key="2">
    <source>
        <dbReference type="ARBA" id="ARBA00006275"/>
    </source>
</evidence>
<dbReference type="AlphaFoldDB" id="A0A948TPR2"/>
<dbReference type="CDD" id="cd08977">
    <property type="entry name" value="SusD"/>
    <property type="match status" value="1"/>
</dbReference>
<feature type="domain" description="SusD-like N-terminal" evidence="8">
    <location>
        <begin position="114"/>
        <end position="237"/>
    </location>
</feature>
<evidence type="ECO:0000256" key="6">
    <source>
        <dbReference type="SAM" id="SignalP"/>
    </source>
</evidence>
<dbReference type="GO" id="GO:0009279">
    <property type="term" value="C:cell outer membrane"/>
    <property type="evidence" value="ECO:0007669"/>
    <property type="project" value="UniProtKB-SubCell"/>
</dbReference>
<keyword evidence="5" id="KW-0998">Cell outer membrane</keyword>
<dbReference type="InterPro" id="IPR011990">
    <property type="entry name" value="TPR-like_helical_dom_sf"/>
</dbReference>
<dbReference type="Gene3D" id="1.25.40.10">
    <property type="entry name" value="Tetratricopeptide repeat domain"/>
    <property type="match status" value="1"/>
</dbReference>
<evidence type="ECO:0000259" key="7">
    <source>
        <dbReference type="Pfam" id="PF07980"/>
    </source>
</evidence>
<dbReference type="PROSITE" id="PS51257">
    <property type="entry name" value="PROKAR_LIPOPROTEIN"/>
    <property type="match status" value="1"/>
</dbReference>
<evidence type="ECO:0000256" key="5">
    <source>
        <dbReference type="ARBA" id="ARBA00023237"/>
    </source>
</evidence>
<sequence>MKTKKLLYTAILALSFTSCVNDLDVVPLDPTINTADRAYQDAEDYENALAKVYAIWAMSGQDGAGTSDISLGDAGNTTLLRSWFILQTHPTDELKNANNDAWVPNLNYMNWGTAEIEPIEAVYQRCMYIVALANDFLKNLPNAPEEINQESLRAQARFCRALAYYTLMDTFGNPPYITENNYSITPSQIGRTEIFNFIETELKAIIESGALPQRATGNDYGRADQGSAWALLARMYLNAEVYTGTARYADCMNACQEVIKLGYGLADQYSALFCGDNGENPDATQEIIFPIMLDGDATQTYANLVSASRPNTVSAAVEEVAGDTKFQFCLNNWGTREGWAGYRGTSDLIRTFEYTDNNNPKASEILDKRGIFRDSNYDDEELSIRIGSTVTGTFHTNGWWVYKWTNLDHNGQPLYDASVASTVAFVSTDFPLLRLGDVYLMYAEAAARTGQNLETAVNYVNQLRARAYQGQGNYTITASWLTANAQVGYEGPTVQFGNILNERCREMYWEGQRRTDLIRFGLFTGNSYLWEWKNGAENGSSTNERYNLYPIPVSDIQANGGLQQNSGY</sequence>
<reference evidence="9" key="1">
    <citation type="journal article" date="2021" name="PeerJ">
        <title>Extensive microbial diversity within the chicken gut microbiome revealed by metagenomics and culture.</title>
        <authorList>
            <person name="Gilroy R."/>
            <person name="Ravi A."/>
            <person name="Getino M."/>
            <person name="Pursley I."/>
            <person name="Horton D.L."/>
            <person name="Alikhan N.F."/>
            <person name="Baker D."/>
            <person name="Gharbi K."/>
            <person name="Hall N."/>
            <person name="Watson M."/>
            <person name="Adriaenssens E.M."/>
            <person name="Foster-Nyarko E."/>
            <person name="Jarju S."/>
            <person name="Secka A."/>
            <person name="Antonio M."/>
            <person name="Oren A."/>
            <person name="Chaudhuri R.R."/>
            <person name="La Ragione R."/>
            <person name="Hildebrand F."/>
            <person name="Pallen M.J."/>
        </authorList>
    </citation>
    <scope>NUCLEOTIDE SEQUENCE</scope>
    <source>
        <strain evidence="9">8470</strain>
    </source>
</reference>
<evidence type="ECO:0000256" key="1">
    <source>
        <dbReference type="ARBA" id="ARBA00004442"/>
    </source>
</evidence>
<evidence type="ECO:0000313" key="9">
    <source>
        <dbReference type="EMBL" id="MBU3857154.1"/>
    </source>
</evidence>
<keyword evidence="3 6" id="KW-0732">Signal</keyword>
<dbReference type="Proteomes" id="UP000784286">
    <property type="component" value="Unassembled WGS sequence"/>
</dbReference>
<name>A0A948TPR2_9BACT</name>
<gene>
    <name evidence="9" type="ORF">H9928_11550</name>
</gene>